<protein>
    <submittedName>
        <fullName evidence="2">Uncharacterized protein</fullName>
    </submittedName>
</protein>
<gene>
    <name evidence="2" type="ORF">QBC46DRAFT_373945</name>
</gene>
<name>A0AAN6NGZ5_9PEZI</name>
<evidence type="ECO:0000256" key="1">
    <source>
        <dbReference type="SAM" id="MobiDB-lite"/>
    </source>
</evidence>
<proteinExistence type="predicted"/>
<dbReference type="Gene3D" id="3.30.160.20">
    <property type="match status" value="1"/>
</dbReference>
<dbReference type="SUPFAM" id="SSF54768">
    <property type="entry name" value="dsRNA-binding domain-like"/>
    <property type="match status" value="1"/>
</dbReference>
<dbReference type="EMBL" id="MU853758">
    <property type="protein sequence ID" value="KAK3944653.1"/>
    <property type="molecule type" value="Genomic_DNA"/>
</dbReference>
<accession>A0AAN6NGZ5</accession>
<dbReference type="AlphaFoldDB" id="A0AAN6NGZ5"/>
<dbReference type="Proteomes" id="UP001303473">
    <property type="component" value="Unassembled WGS sequence"/>
</dbReference>
<feature type="compositionally biased region" description="Polar residues" evidence="1">
    <location>
        <begin position="11"/>
        <end position="23"/>
    </location>
</feature>
<comment type="caution">
    <text evidence="2">The sequence shown here is derived from an EMBL/GenBank/DDBJ whole genome shotgun (WGS) entry which is preliminary data.</text>
</comment>
<sequence>MEMDMDMDMDTNTATSNNPTKRCSSPSPAPSQTPSSQPKDSGHQLVDFTRVKEWITLHEMYQSTTGKPAPLTGPQRAALTQLLKTLTIPPSPAKPTEPDVGDRDWVSLLHRFRDATKSITVTFLDSESPPGTKRWVCTCTITGLPPSSVSPPSGDEEPRSSVEMVFPEKQQQQQPSFARKKDAKQYAAKCCVEWLQEHDYMPWDVENVVFKKQKSQPPQPPKQQPKQTQQPRQDDARVGIMEGDDDGGVNIDDDSVPATRKVVEMCTRLRFCCPRYEFTPSKVGTELGAGEEVYDGYADFGVDKVRIPDSVGRVSGIPGKSLARQRIAEAVLEYLTIVDKERKAAIEAVLGDNNPQN</sequence>
<feature type="region of interest" description="Disordered" evidence="1">
    <location>
        <begin position="1"/>
        <end position="46"/>
    </location>
</feature>
<evidence type="ECO:0000313" key="2">
    <source>
        <dbReference type="EMBL" id="KAK3944653.1"/>
    </source>
</evidence>
<keyword evidence="3" id="KW-1185">Reference proteome</keyword>
<feature type="region of interest" description="Disordered" evidence="1">
    <location>
        <begin position="212"/>
        <end position="234"/>
    </location>
</feature>
<reference evidence="3" key="1">
    <citation type="journal article" date="2023" name="Mol. Phylogenet. Evol.">
        <title>Genome-scale phylogeny and comparative genomics of the fungal order Sordariales.</title>
        <authorList>
            <person name="Hensen N."/>
            <person name="Bonometti L."/>
            <person name="Westerberg I."/>
            <person name="Brannstrom I.O."/>
            <person name="Guillou S."/>
            <person name="Cros-Aarteil S."/>
            <person name="Calhoun S."/>
            <person name="Haridas S."/>
            <person name="Kuo A."/>
            <person name="Mondo S."/>
            <person name="Pangilinan J."/>
            <person name="Riley R."/>
            <person name="LaButti K."/>
            <person name="Andreopoulos B."/>
            <person name="Lipzen A."/>
            <person name="Chen C."/>
            <person name="Yan M."/>
            <person name="Daum C."/>
            <person name="Ng V."/>
            <person name="Clum A."/>
            <person name="Steindorff A."/>
            <person name="Ohm R.A."/>
            <person name="Martin F."/>
            <person name="Silar P."/>
            <person name="Natvig D.O."/>
            <person name="Lalanne C."/>
            <person name="Gautier V."/>
            <person name="Ament-Velasquez S.L."/>
            <person name="Kruys A."/>
            <person name="Hutchinson M.I."/>
            <person name="Powell A.J."/>
            <person name="Barry K."/>
            <person name="Miller A.N."/>
            <person name="Grigoriev I.V."/>
            <person name="Debuchy R."/>
            <person name="Gladieux P."/>
            <person name="Hiltunen Thoren M."/>
            <person name="Johannesson H."/>
        </authorList>
    </citation>
    <scope>NUCLEOTIDE SEQUENCE [LARGE SCALE GENOMIC DNA]</scope>
    <source>
        <strain evidence="3">CBS 340.73</strain>
    </source>
</reference>
<feature type="compositionally biased region" description="Low complexity" evidence="1">
    <location>
        <begin position="24"/>
        <end position="38"/>
    </location>
</feature>
<evidence type="ECO:0000313" key="3">
    <source>
        <dbReference type="Proteomes" id="UP001303473"/>
    </source>
</evidence>
<organism evidence="2 3">
    <name type="scientific">Diplogelasinospora grovesii</name>
    <dbReference type="NCBI Taxonomy" id="303347"/>
    <lineage>
        <taxon>Eukaryota</taxon>
        <taxon>Fungi</taxon>
        <taxon>Dikarya</taxon>
        <taxon>Ascomycota</taxon>
        <taxon>Pezizomycotina</taxon>
        <taxon>Sordariomycetes</taxon>
        <taxon>Sordariomycetidae</taxon>
        <taxon>Sordariales</taxon>
        <taxon>Diplogelasinosporaceae</taxon>
        <taxon>Diplogelasinospora</taxon>
    </lineage>
</organism>